<protein>
    <submittedName>
        <fullName evidence="3">Uncharacterized protein</fullName>
    </submittedName>
</protein>
<comment type="caution">
    <text evidence="3">The sequence shown here is derived from an EMBL/GenBank/DDBJ whole genome shotgun (WGS) entry which is preliminary data.</text>
</comment>
<evidence type="ECO:0000313" key="4">
    <source>
        <dbReference type="Proteomes" id="UP000610203"/>
    </source>
</evidence>
<keyword evidence="2" id="KW-1133">Transmembrane helix</keyword>
<accession>A0ABQ3GNP0</accession>
<keyword evidence="4" id="KW-1185">Reference proteome</keyword>
<proteinExistence type="predicted"/>
<name>A0ABQ3GNP0_9GAMM</name>
<feature type="compositionally biased region" description="Polar residues" evidence="1">
    <location>
        <begin position="155"/>
        <end position="164"/>
    </location>
</feature>
<dbReference type="SUPFAM" id="SSF53850">
    <property type="entry name" value="Periplasmic binding protein-like II"/>
    <property type="match status" value="1"/>
</dbReference>
<evidence type="ECO:0000313" key="3">
    <source>
        <dbReference type="EMBL" id="GHD28914.1"/>
    </source>
</evidence>
<dbReference type="Proteomes" id="UP000610203">
    <property type="component" value="Unassembled WGS sequence"/>
</dbReference>
<gene>
    <name evidence="3" type="ORF">GCM10016272_08700</name>
</gene>
<sequence>MKDYKLLLAGLLLLLLIILIAVFTWLWSSNRKNIDPLPIMASENEPMTETTEDDAKAASDSTLYVQVEDSLQTPLDHVITRFKTRYPHVQVLASYVPSTALLTLPEGNTNGMSVINNTDIIIADDGLSVEQLSPLQTQIDVEQGKHNQRKAKTDSAAQDNSDSMKANKVASETDVAKAVTDNTEARRLNSFSYAIKDTQKVDGVILTNNPAAISFRNFLLSSVGQDILKTYDYENISGYKNSVNDLFKPTSRAKKATGNNPVDVSDALSNSE</sequence>
<feature type="compositionally biased region" description="Polar residues" evidence="1">
    <location>
        <begin position="257"/>
        <end position="272"/>
    </location>
</feature>
<dbReference type="Gene3D" id="3.40.190.10">
    <property type="entry name" value="Periplasmic binding protein-like II"/>
    <property type="match status" value="1"/>
</dbReference>
<feature type="transmembrane region" description="Helical" evidence="2">
    <location>
        <begin position="6"/>
        <end position="27"/>
    </location>
</feature>
<dbReference type="EMBL" id="BMZR01000001">
    <property type="protein sequence ID" value="GHD28914.1"/>
    <property type="molecule type" value="Genomic_DNA"/>
</dbReference>
<feature type="region of interest" description="Disordered" evidence="1">
    <location>
        <begin position="140"/>
        <end position="170"/>
    </location>
</feature>
<dbReference type="RefSeq" id="WP_189582150.1">
    <property type="nucleotide sequence ID" value="NZ_BMZR01000001.1"/>
</dbReference>
<organism evidence="3 4">
    <name type="scientific">Psychrobacter glaciei</name>
    <dbReference type="NCBI Taxonomy" id="619771"/>
    <lineage>
        <taxon>Bacteria</taxon>
        <taxon>Pseudomonadati</taxon>
        <taxon>Pseudomonadota</taxon>
        <taxon>Gammaproteobacteria</taxon>
        <taxon>Moraxellales</taxon>
        <taxon>Moraxellaceae</taxon>
        <taxon>Psychrobacter</taxon>
    </lineage>
</organism>
<evidence type="ECO:0000256" key="1">
    <source>
        <dbReference type="SAM" id="MobiDB-lite"/>
    </source>
</evidence>
<keyword evidence="2" id="KW-0472">Membrane</keyword>
<feature type="region of interest" description="Disordered" evidence="1">
    <location>
        <begin position="252"/>
        <end position="272"/>
    </location>
</feature>
<evidence type="ECO:0000256" key="2">
    <source>
        <dbReference type="SAM" id="Phobius"/>
    </source>
</evidence>
<reference evidence="4" key="1">
    <citation type="journal article" date="2019" name="Int. J. Syst. Evol. Microbiol.">
        <title>The Global Catalogue of Microorganisms (GCM) 10K type strain sequencing project: providing services to taxonomists for standard genome sequencing and annotation.</title>
        <authorList>
            <consortium name="The Broad Institute Genomics Platform"/>
            <consortium name="The Broad Institute Genome Sequencing Center for Infectious Disease"/>
            <person name="Wu L."/>
            <person name="Ma J."/>
        </authorList>
    </citation>
    <scope>NUCLEOTIDE SEQUENCE [LARGE SCALE GENOMIC DNA]</scope>
    <source>
        <strain evidence="4">KCTC 42280</strain>
    </source>
</reference>
<keyword evidence="2" id="KW-0812">Transmembrane</keyword>